<dbReference type="SUPFAM" id="SSF144091">
    <property type="entry name" value="Rhomboid-like"/>
    <property type="match status" value="1"/>
</dbReference>
<evidence type="ECO:0000313" key="10">
    <source>
        <dbReference type="EMBL" id="MBO3116652.1"/>
    </source>
</evidence>
<gene>
    <name evidence="10" type="ORF">J4050_07840</name>
</gene>
<dbReference type="EMBL" id="JAGEVF010000005">
    <property type="protein sequence ID" value="MBO3116652.1"/>
    <property type="molecule type" value="Genomic_DNA"/>
</dbReference>
<evidence type="ECO:0000313" key="11">
    <source>
        <dbReference type="Proteomes" id="UP000676776"/>
    </source>
</evidence>
<feature type="transmembrane region" description="Helical" evidence="7">
    <location>
        <begin position="62"/>
        <end position="86"/>
    </location>
</feature>
<feature type="transmembrane region" description="Helical" evidence="7">
    <location>
        <begin position="21"/>
        <end position="42"/>
    </location>
</feature>
<dbReference type="InterPro" id="IPR050925">
    <property type="entry name" value="Rhomboid_protease_S54"/>
</dbReference>
<organism evidence="10 11">
    <name type="scientific">Winogradskyella pelagia</name>
    <dbReference type="NCBI Taxonomy" id="2819984"/>
    <lineage>
        <taxon>Bacteria</taxon>
        <taxon>Pseudomonadati</taxon>
        <taxon>Bacteroidota</taxon>
        <taxon>Flavobacteriia</taxon>
        <taxon>Flavobacteriales</taxon>
        <taxon>Flavobacteriaceae</taxon>
        <taxon>Winogradskyella</taxon>
    </lineage>
</organism>
<evidence type="ECO:0000256" key="2">
    <source>
        <dbReference type="ARBA" id="ARBA00009045"/>
    </source>
</evidence>
<accession>A0ABS3T1N5</accession>
<feature type="transmembrane region" description="Helical" evidence="7">
    <location>
        <begin position="186"/>
        <end position="203"/>
    </location>
</feature>
<name>A0ABS3T1N5_9FLAO</name>
<keyword evidence="4" id="KW-0378">Hydrolase</keyword>
<evidence type="ECO:0000256" key="6">
    <source>
        <dbReference type="ARBA" id="ARBA00023136"/>
    </source>
</evidence>
<keyword evidence="11" id="KW-1185">Reference proteome</keyword>
<dbReference type="GO" id="GO:0008233">
    <property type="term" value="F:peptidase activity"/>
    <property type="evidence" value="ECO:0007669"/>
    <property type="project" value="UniProtKB-KW"/>
</dbReference>
<dbReference type="PANTHER" id="PTHR43731:SF14">
    <property type="entry name" value="PRESENILIN-ASSOCIATED RHOMBOID-LIKE PROTEIN, MITOCHONDRIAL"/>
    <property type="match status" value="1"/>
</dbReference>
<comment type="similarity">
    <text evidence="2">Belongs to the peptidase S54 family.</text>
</comment>
<evidence type="ECO:0000259" key="9">
    <source>
        <dbReference type="Pfam" id="PF20216"/>
    </source>
</evidence>
<feature type="transmembrane region" description="Helical" evidence="7">
    <location>
        <begin position="127"/>
        <end position="148"/>
    </location>
</feature>
<proteinExistence type="inferred from homology"/>
<dbReference type="InterPro" id="IPR022764">
    <property type="entry name" value="Peptidase_S54_rhomboid_dom"/>
</dbReference>
<dbReference type="Pfam" id="PF01694">
    <property type="entry name" value="Rhomboid"/>
    <property type="match status" value="1"/>
</dbReference>
<feature type="domain" description="DUF6576" evidence="9">
    <location>
        <begin position="256"/>
        <end position="284"/>
    </location>
</feature>
<protein>
    <submittedName>
        <fullName evidence="10">Rhomboid family intramembrane serine protease</fullName>
    </submittedName>
</protein>
<dbReference type="PANTHER" id="PTHR43731">
    <property type="entry name" value="RHOMBOID PROTEASE"/>
    <property type="match status" value="1"/>
</dbReference>
<evidence type="ECO:0000259" key="8">
    <source>
        <dbReference type="Pfam" id="PF01694"/>
    </source>
</evidence>
<evidence type="ECO:0000256" key="7">
    <source>
        <dbReference type="SAM" id="Phobius"/>
    </source>
</evidence>
<evidence type="ECO:0000256" key="5">
    <source>
        <dbReference type="ARBA" id="ARBA00022989"/>
    </source>
</evidence>
<reference evidence="10 11" key="1">
    <citation type="submission" date="2021-03" db="EMBL/GenBank/DDBJ databases">
        <title>Winogradskyella sp. nov., isolated from costal sediment.</title>
        <authorList>
            <person name="Gao C."/>
        </authorList>
    </citation>
    <scope>NUCLEOTIDE SEQUENCE [LARGE SCALE GENOMIC DNA]</scope>
    <source>
        <strain evidence="10 11">DF17</strain>
    </source>
</reference>
<dbReference type="RefSeq" id="WP_208154017.1">
    <property type="nucleotide sequence ID" value="NZ_JAGEVF010000005.1"/>
</dbReference>
<feature type="transmembrane region" description="Helical" evidence="7">
    <location>
        <begin position="160"/>
        <end position="180"/>
    </location>
</feature>
<dbReference type="Proteomes" id="UP000676776">
    <property type="component" value="Unassembled WGS sequence"/>
</dbReference>
<keyword evidence="6 7" id="KW-0472">Membrane</keyword>
<evidence type="ECO:0000256" key="3">
    <source>
        <dbReference type="ARBA" id="ARBA00022692"/>
    </source>
</evidence>
<sequence>MSTFQNLKYKFNTLDIFGKLIVVNVIVFIVDFILSRVIGLYIVNYFKLPSDFMDFIVQPWSILTYGFLHNGFFHLLFNMLLLFYLARATTNLFRTKMMLNVYLMGILFGGMAYLLVSNLFFAEFFGARGILVGSSAGVSALLLFIAVYMPHTQIRLFNAFNVKWMHIAIFFVVIDAGRLLLGLNRGGYVAHFGGYLLGYIYAVQLQKGNDFGAGFERLMDSIASYFKPKSKLKTVHRKKGKSGFAGKTKKEFEAFNKQKKIDMILDKISKSGYESLTAEEKEFLFKAGQD</sequence>
<evidence type="ECO:0000256" key="1">
    <source>
        <dbReference type="ARBA" id="ARBA00004141"/>
    </source>
</evidence>
<keyword evidence="3 7" id="KW-0812">Transmembrane</keyword>
<dbReference type="InterPro" id="IPR046483">
    <property type="entry name" value="DUF6576"/>
</dbReference>
<dbReference type="GO" id="GO:0006508">
    <property type="term" value="P:proteolysis"/>
    <property type="evidence" value="ECO:0007669"/>
    <property type="project" value="UniProtKB-KW"/>
</dbReference>
<feature type="transmembrane region" description="Helical" evidence="7">
    <location>
        <begin position="98"/>
        <end position="121"/>
    </location>
</feature>
<dbReference type="InterPro" id="IPR035952">
    <property type="entry name" value="Rhomboid-like_sf"/>
</dbReference>
<keyword evidence="10" id="KW-0645">Protease</keyword>
<evidence type="ECO:0000256" key="4">
    <source>
        <dbReference type="ARBA" id="ARBA00022801"/>
    </source>
</evidence>
<comment type="subcellular location">
    <subcellularLocation>
        <location evidence="1">Membrane</location>
        <topology evidence="1">Multi-pass membrane protein</topology>
    </subcellularLocation>
</comment>
<dbReference type="Gene3D" id="1.20.1540.10">
    <property type="entry name" value="Rhomboid-like"/>
    <property type="match status" value="1"/>
</dbReference>
<dbReference type="Pfam" id="PF20216">
    <property type="entry name" value="DUF6576"/>
    <property type="match status" value="1"/>
</dbReference>
<feature type="domain" description="Peptidase S54 rhomboid" evidence="8">
    <location>
        <begin position="58"/>
        <end position="203"/>
    </location>
</feature>
<comment type="caution">
    <text evidence="10">The sequence shown here is derived from an EMBL/GenBank/DDBJ whole genome shotgun (WGS) entry which is preliminary data.</text>
</comment>
<keyword evidence="5 7" id="KW-1133">Transmembrane helix</keyword>